<feature type="transmembrane region" description="Helical" evidence="1">
    <location>
        <begin position="43"/>
        <end position="65"/>
    </location>
</feature>
<keyword evidence="2" id="KW-0496">Mitochondrion</keyword>
<accession>C7FIL4</accession>
<organism evidence="2">
    <name type="scientific">Rhopalomyia pomum</name>
    <name type="common">Sponge gall midge</name>
    <dbReference type="NCBI Taxonomy" id="608481"/>
    <lineage>
        <taxon>Eukaryota</taxon>
        <taxon>Metazoa</taxon>
        <taxon>Ecdysozoa</taxon>
        <taxon>Arthropoda</taxon>
        <taxon>Hexapoda</taxon>
        <taxon>Insecta</taxon>
        <taxon>Pterygota</taxon>
        <taxon>Neoptera</taxon>
        <taxon>Endopterygota</taxon>
        <taxon>Diptera</taxon>
        <taxon>Nematocera</taxon>
        <taxon>Sciaroidea</taxon>
        <taxon>Cecidomyiidae</taxon>
        <taxon>Rhopalomyia</taxon>
    </lineage>
</organism>
<feature type="transmembrane region" description="Helical" evidence="1">
    <location>
        <begin position="77"/>
        <end position="94"/>
    </location>
</feature>
<sequence>MIMLMMFFNFIFLISKNLLILGLILIFQTTLLSMFMGMINLTFWLSFIIFLIFVGGMLILFMYVISLMNNQFLKKMKYYFITVIILMINMNYYYNNYEMMIFNKLNLNNEISLNLIKLYNMPNMIMNMILVIYLFLMMIIISKIINLNMGPLYKF</sequence>
<geneLocation type="mitochondrion" evidence="2"/>
<dbReference type="EMBL" id="GQ387649">
    <property type="protein sequence ID" value="ACT80214.1"/>
    <property type="molecule type" value="Genomic_DNA"/>
</dbReference>
<keyword evidence="1" id="KW-0812">Transmembrane</keyword>
<evidence type="ECO:0000256" key="1">
    <source>
        <dbReference type="SAM" id="Phobius"/>
    </source>
</evidence>
<keyword evidence="1" id="KW-1133">Transmembrane helix</keyword>
<dbReference type="AlphaFoldDB" id="C7FIL4"/>
<evidence type="ECO:0000313" key="2">
    <source>
        <dbReference type="EMBL" id="ACT80214.1"/>
    </source>
</evidence>
<protein>
    <submittedName>
        <fullName evidence="2">NADH dehydrogenase subunit 6</fullName>
    </submittedName>
</protein>
<keyword evidence="1" id="KW-0472">Membrane</keyword>
<reference evidence="2" key="1">
    <citation type="journal article" date="2009" name="Genome Biol. Evol.">
        <title>Evolution of the mitochondrial genomes of gall midges (Diptera: Cecidomyiidae): rearrangement and severe truncation of tRNA genes.</title>
        <authorList>
            <person name="Beckenbach A.T."/>
            <person name="Joy J.B."/>
        </authorList>
    </citation>
    <scope>NUCLEOTIDE SEQUENCE</scope>
</reference>
<gene>
    <name evidence="2" type="primary">nad6</name>
</gene>
<name>C7FIL4_RHOPM</name>
<feature type="transmembrane region" description="Helical" evidence="1">
    <location>
        <begin position="124"/>
        <end position="145"/>
    </location>
</feature>
<proteinExistence type="predicted"/>